<evidence type="ECO:0000313" key="3">
    <source>
        <dbReference type="Proteomes" id="UP001597497"/>
    </source>
</evidence>
<gene>
    <name evidence="2" type="ORF">ACFSUC_09425</name>
</gene>
<feature type="region of interest" description="Disordered" evidence="1">
    <location>
        <begin position="41"/>
        <end position="74"/>
    </location>
</feature>
<evidence type="ECO:0000313" key="2">
    <source>
        <dbReference type="EMBL" id="MFD2671827.1"/>
    </source>
</evidence>
<sequence length="74" mass="8282">MDKKSIFTTKRGNGWANVIGGNKRASGLYDTQKEAIDAARDRAKRDGLEHTIQGRDGKFREKNSYGNDPRDIKG</sequence>
<reference evidence="3" key="1">
    <citation type="journal article" date="2019" name="Int. J. Syst. Evol. Microbiol.">
        <title>The Global Catalogue of Microorganisms (GCM) 10K type strain sequencing project: providing services to taxonomists for standard genome sequencing and annotation.</title>
        <authorList>
            <consortium name="The Broad Institute Genomics Platform"/>
            <consortium name="The Broad Institute Genome Sequencing Center for Infectious Disease"/>
            <person name="Wu L."/>
            <person name="Ma J."/>
        </authorList>
    </citation>
    <scope>NUCLEOTIDE SEQUENCE [LARGE SCALE GENOMIC DNA]</scope>
    <source>
        <strain evidence="3">KCTC 33676</strain>
    </source>
</reference>
<dbReference type="InterPro" id="IPR018691">
    <property type="entry name" value="DUF2188"/>
</dbReference>
<evidence type="ECO:0000256" key="1">
    <source>
        <dbReference type="SAM" id="MobiDB-lite"/>
    </source>
</evidence>
<name>A0ABW5RA38_9BACL</name>
<dbReference type="Pfam" id="PF09954">
    <property type="entry name" value="DUF2188"/>
    <property type="match status" value="1"/>
</dbReference>
<dbReference type="EMBL" id="JBHUMM010000015">
    <property type="protein sequence ID" value="MFD2671827.1"/>
    <property type="molecule type" value="Genomic_DNA"/>
</dbReference>
<proteinExistence type="predicted"/>
<protein>
    <submittedName>
        <fullName evidence="2">DUF2188 domain-containing protein</fullName>
    </submittedName>
</protein>
<dbReference type="RefSeq" id="WP_379929300.1">
    <property type="nucleotide sequence ID" value="NZ_JBHUMM010000015.1"/>
</dbReference>
<organism evidence="2 3">
    <name type="scientific">Marinicrinis sediminis</name>
    <dbReference type="NCBI Taxonomy" id="1652465"/>
    <lineage>
        <taxon>Bacteria</taxon>
        <taxon>Bacillati</taxon>
        <taxon>Bacillota</taxon>
        <taxon>Bacilli</taxon>
        <taxon>Bacillales</taxon>
        <taxon>Paenibacillaceae</taxon>
    </lineage>
</organism>
<keyword evidence="3" id="KW-1185">Reference proteome</keyword>
<dbReference type="Proteomes" id="UP001597497">
    <property type="component" value="Unassembled WGS sequence"/>
</dbReference>
<accession>A0ABW5RA38</accession>
<comment type="caution">
    <text evidence="2">The sequence shown here is derived from an EMBL/GenBank/DDBJ whole genome shotgun (WGS) entry which is preliminary data.</text>
</comment>